<evidence type="ECO:0000313" key="7">
    <source>
        <dbReference type="EMBL" id="EYU18775.1"/>
    </source>
</evidence>
<organism evidence="7 8">
    <name type="scientific">Erythranthe guttata</name>
    <name type="common">Yellow monkey flower</name>
    <name type="synonym">Mimulus guttatus</name>
    <dbReference type="NCBI Taxonomy" id="4155"/>
    <lineage>
        <taxon>Eukaryota</taxon>
        <taxon>Viridiplantae</taxon>
        <taxon>Streptophyta</taxon>
        <taxon>Embryophyta</taxon>
        <taxon>Tracheophyta</taxon>
        <taxon>Spermatophyta</taxon>
        <taxon>Magnoliopsida</taxon>
        <taxon>eudicotyledons</taxon>
        <taxon>Gunneridae</taxon>
        <taxon>Pentapetalae</taxon>
        <taxon>asterids</taxon>
        <taxon>lamiids</taxon>
        <taxon>Lamiales</taxon>
        <taxon>Phrymaceae</taxon>
        <taxon>Erythranthe</taxon>
    </lineage>
</organism>
<evidence type="ECO:0000256" key="5">
    <source>
        <dbReference type="SAM" id="MobiDB-lite"/>
    </source>
</evidence>
<feature type="compositionally biased region" description="Basic residues" evidence="5">
    <location>
        <begin position="512"/>
        <end position="531"/>
    </location>
</feature>
<evidence type="ECO:0000259" key="6">
    <source>
        <dbReference type="Pfam" id="PF13649"/>
    </source>
</evidence>
<evidence type="ECO:0000256" key="2">
    <source>
        <dbReference type="ARBA" id="ARBA00022603"/>
    </source>
</evidence>
<dbReference type="Proteomes" id="UP000030748">
    <property type="component" value="Unassembled WGS sequence"/>
</dbReference>
<sequence length="789" mass="89009">MGGKKKKQQQNRPPKNSRDLFKSVREFTSKEEWDLFFAMTGSGDSFEWYADWPQLQSLLTKQLLSPPSLLPKTAGEAPVALEAGLLVILVPGCGNSKLSEHLYDDGFTGIINLDFSKVVIHEMRKRNLTERPEMVWHVMDITDMQFDSKTMDVIIDKAGLDTLMVDELRATEGSLYLADVKRILEAGGKYICFTLGESHVSDLLFSMFRFGWKMSLYTVPKEPSSKLQTFMVVVEKDICASVSMISSYMDEYSVGSHGNQARQFYEAVEKEQKVRLEYSSGSDTLYSLKDVGKNGNPHVLVEGRRIKLILGEPKGSTFYKGILIDAQKDSGPFKAPMAVLIVPYIRVDDWLFSSEEGQNLILAKSQACRLLIILLDSMNFWSSMEILKIELDHSLKQLIPNLSQNEVEIPFLTVNDRIWRKFNVKQVKSTVTGPIVVDEVIYSNLDKYNKDLDFLSESKDLDCESEHKELVFRRLTFERSPGVVQSEALLSSEETDPTAEPLTEENEVQKASKPRKVKKKGKQKRSYFRPSRKADDADGAASRNERKVDHNYLALPYQNAIISGLMLISLHLKESSSTRGMVETVVIGLGGGLLPMFMKNWIPNLNIEVVELDQVVLDVAKEHFGFKEDENLRVRVTDGIQFVRDKADSGAEGESTSKLDILIVDVDAPNIRSALACPAADFVEESFFQNAKNCLSKEGLFVIYLGSKSSTAKVPIYSSLKKVFGKSLVSLELEEYFNEVIFALKNESPITEEDLSKACDKLERSLELVNQHRWTKKVIKASKLIRPLI</sequence>
<dbReference type="PANTHER" id="PTHR12176">
    <property type="entry name" value="SAM-DEPENDENT METHYLTRANSFERASE SUPERFAMILY PROTEIN"/>
    <property type="match status" value="1"/>
</dbReference>
<proteinExistence type="inferred from homology"/>
<dbReference type="Pfam" id="PF13649">
    <property type="entry name" value="Methyltransf_25"/>
    <property type="match status" value="1"/>
</dbReference>
<dbReference type="InterPro" id="IPR029063">
    <property type="entry name" value="SAM-dependent_MTases_sf"/>
</dbReference>
<evidence type="ECO:0000256" key="4">
    <source>
        <dbReference type="ARBA" id="ARBA00023268"/>
    </source>
</evidence>
<feature type="domain" description="Methyltransferase" evidence="6">
    <location>
        <begin position="88"/>
        <end position="188"/>
    </location>
</feature>
<protein>
    <recommendedName>
        <fullName evidence="6">Methyltransferase domain-containing protein</fullName>
    </recommendedName>
</protein>
<dbReference type="GO" id="GO:0008168">
    <property type="term" value="F:methyltransferase activity"/>
    <property type="evidence" value="ECO:0007669"/>
    <property type="project" value="UniProtKB-KW"/>
</dbReference>
<feature type="region of interest" description="Disordered" evidence="5">
    <location>
        <begin position="486"/>
        <end position="545"/>
    </location>
</feature>
<dbReference type="SUPFAM" id="SSF53335">
    <property type="entry name" value="S-adenosyl-L-methionine-dependent methyltransferases"/>
    <property type="match status" value="2"/>
</dbReference>
<gene>
    <name evidence="7" type="ORF">MIMGU_mgv1a001585mg</name>
</gene>
<comment type="similarity">
    <text evidence="1">Belongs to the methyltransferase superfamily.</text>
</comment>
<dbReference type="AlphaFoldDB" id="A0A022PX01"/>
<dbReference type="OrthoDB" id="411785at2759"/>
<dbReference type="InterPro" id="IPR041698">
    <property type="entry name" value="Methyltransf_25"/>
</dbReference>
<accession>A0A022PX01</accession>
<dbReference type="CDD" id="cd02440">
    <property type="entry name" value="AdoMet_MTases"/>
    <property type="match status" value="1"/>
</dbReference>
<keyword evidence="8" id="KW-1185">Reference proteome</keyword>
<dbReference type="EMBL" id="KI632319">
    <property type="protein sequence ID" value="EYU18775.1"/>
    <property type="molecule type" value="Genomic_DNA"/>
</dbReference>
<dbReference type="InterPro" id="IPR051419">
    <property type="entry name" value="Lys/N-term_MeTrsfase_sf"/>
</dbReference>
<dbReference type="OMA" id="VTHEREP"/>
<dbReference type="KEGG" id="egt:105949247"/>
<dbReference type="Gene3D" id="3.40.50.150">
    <property type="entry name" value="Vaccinia Virus protein VP39"/>
    <property type="match status" value="2"/>
</dbReference>
<evidence type="ECO:0000256" key="3">
    <source>
        <dbReference type="ARBA" id="ARBA00022679"/>
    </source>
</evidence>
<dbReference type="Pfam" id="PF01564">
    <property type="entry name" value="Spermine_synth"/>
    <property type="match status" value="1"/>
</dbReference>
<keyword evidence="2" id="KW-0489">Methyltransferase</keyword>
<keyword evidence="4" id="KW-0511">Multifunctional enzyme</keyword>
<feature type="compositionally biased region" description="Acidic residues" evidence="5">
    <location>
        <begin position="493"/>
        <end position="506"/>
    </location>
</feature>
<name>A0A022PX01_ERYGU</name>
<reference evidence="7 8" key="1">
    <citation type="journal article" date="2013" name="Proc. Natl. Acad. Sci. U.S.A.">
        <title>Fine-scale variation in meiotic recombination in Mimulus inferred from population shotgun sequencing.</title>
        <authorList>
            <person name="Hellsten U."/>
            <person name="Wright K.M."/>
            <person name="Jenkins J."/>
            <person name="Shu S."/>
            <person name="Yuan Y."/>
            <person name="Wessler S.R."/>
            <person name="Schmutz J."/>
            <person name="Willis J.H."/>
            <person name="Rokhsar D.S."/>
        </authorList>
    </citation>
    <scope>NUCLEOTIDE SEQUENCE [LARGE SCALE GENOMIC DNA]</scope>
    <source>
        <strain evidence="8">cv. DUN x IM62</strain>
    </source>
</reference>
<dbReference type="PANTHER" id="PTHR12176:SF78">
    <property type="entry name" value="EEF1A LYSINE AND N-TERMINAL METHYLTRANSFERASE"/>
    <property type="match status" value="1"/>
</dbReference>
<dbReference type="GO" id="GO:0032259">
    <property type="term" value="P:methylation"/>
    <property type="evidence" value="ECO:0007669"/>
    <property type="project" value="UniProtKB-KW"/>
</dbReference>
<dbReference type="FunFam" id="3.40.50.150:FF:000256">
    <property type="entry name" value="S-adenosyl-L-methionine-dependent methyltransferase superfamily protein"/>
    <property type="match status" value="1"/>
</dbReference>
<keyword evidence="3" id="KW-0808">Transferase</keyword>
<dbReference type="eggNOG" id="KOG2352">
    <property type="taxonomic scope" value="Eukaryota"/>
</dbReference>
<evidence type="ECO:0000256" key="1">
    <source>
        <dbReference type="ARBA" id="ARBA00008361"/>
    </source>
</evidence>
<evidence type="ECO:0000313" key="8">
    <source>
        <dbReference type="Proteomes" id="UP000030748"/>
    </source>
</evidence>